<dbReference type="SUPFAM" id="SSF56801">
    <property type="entry name" value="Acetyl-CoA synthetase-like"/>
    <property type="match status" value="1"/>
</dbReference>
<dbReference type="Proteomes" id="UP000294744">
    <property type="component" value="Unassembled WGS sequence"/>
</dbReference>
<dbReference type="InterPro" id="IPR000873">
    <property type="entry name" value="AMP-dep_synth/lig_dom"/>
</dbReference>
<evidence type="ECO:0000259" key="3">
    <source>
        <dbReference type="Pfam" id="PF00501"/>
    </source>
</evidence>
<dbReference type="PROSITE" id="PS00455">
    <property type="entry name" value="AMP_BINDING"/>
    <property type="match status" value="1"/>
</dbReference>
<dbReference type="Pfam" id="PF13193">
    <property type="entry name" value="AMP-binding_C"/>
    <property type="match status" value="1"/>
</dbReference>
<protein>
    <submittedName>
        <fullName evidence="5">Long-chain fatty acid--CoA ligase</fullName>
    </submittedName>
</protein>
<dbReference type="InterPro" id="IPR025110">
    <property type="entry name" value="AMP-bd_C"/>
</dbReference>
<dbReference type="GO" id="GO:0006631">
    <property type="term" value="P:fatty acid metabolic process"/>
    <property type="evidence" value="ECO:0007669"/>
    <property type="project" value="TreeGrafter"/>
</dbReference>
<dbReference type="EMBL" id="SMKV01000044">
    <property type="protein sequence ID" value="TDC88304.1"/>
    <property type="molecule type" value="Genomic_DNA"/>
</dbReference>
<comment type="similarity">
    <text evidence="1">Belongs to the ATP-dependent AMP-binding enzyme family.</text>
</comment>
<dbReference type="PANTHER" id="PTHR43201:SF5">
    <property type="entry name" value="MEDIUM-CHAIN ACYL-COA LIGASE ACSF2, MITOCHONDRIAL"/>
    <property type="match status" value="1"/>
</dbReference>
<evidence type="ECO:0000313" key="6">
    <source>
        <dbReference type="Proteomes" id="UP000294744"/>
    </source>
</evidence>
<evidence type="ECO:0000259" key="4">
    <source>
        <dbReference type="Pfam" id="PF13193"/>
    </source>
</evidence>
<proteinExistence type="inferred from homology"/>
<evidence type="ECO:0000256" key="1">
    <source>
        <dbReference type="ARBA" id="ARBA00006432"/>
    </source>
</evidence>
<dbReference type="RefSeq" id="WP_132626993.1">
    <property type="nucleotide sequence ID" value="NZ_SMKV01000044.1"/>
</dbReference>
<dbReference type="Pfam" id="PF00501">
    <property type="entry name" value="AMP-binding"/>
    <property type="match status" value="2"/>
</dbReference>
<accession>A0A4R4UH94</accession>
<dbReference type="OrthoDB" id="3172305at2"/>
<feature type="domain" description="AMP-dependent synthetase/ligase" evidence="3">
    <location>
        <begin position="138"/>
        <end position="356"/>
    </location>
</feature>
<comment type="caution">
    <text evidence="5">The sequence shown here is derived from an EMBL/GenBank/DDBJ whole genome shotgun (WGS) entry which is preliminary data.</text>
</comment>
<gene>
    <name evidence="5" type="ORF">E1161_23980</name>
</gene>
<dbReference type="Gene3D" id="3.30.300.30">
    <property type="match status" value="1"/>
</dbReference>
<dbReference type="PANTHER" id="PTHR43201">
    <property type="entry name" value="ACYL-COA SYNTHETASE"/>
    <property type="match status" value="1"/>
</dbReference>
<keyword evidence="6" id="KW-1185">Reference proteome</keyword>
<evidence type="ECO:0000256" key="2">
    <source>
        <dbReference type="ARBA" id="ARBA00022598"/>
    </source>
</evidence>
<dbReference type="GO" id="GO:0031956">
    <property type="term" value="F:medium-chain fatty acid-CoA ligase activity"/>
    <property type="evidence" value="ECO:0007669"/>
    <property type="project" value="TreeGrafter"/>
</dbReference>
<dbReference type="InterPro" id="IPR020845">
    <property type="entry name" value="AMP-binding_CS"/>
</dbReference>
<name>A0A4R4UH94_9PSEU</name>
<evidence type="ECO:0000313" key="5">
    <source>
        <dbReference type="EMBL" id="TDC88304.1"/>
    </source>
</evidence>
<dbReference type="InterPro" id="IPR045851">
    <property type="entry name" value="AMP-bd_C_sf"/>
</dbReference>
<feature type="domain" description="AMP-binding enzyme C-terminal" evidence="4">
    <location>
        <begin position="406"/>
        <end position="480"/>
    </location>
</feature>
<dbReference type="AlphaFoldDB" id="A0A4R4UH94"/>
<dbReference type="Gene3D" id="2.30.38.10">
    <property type="entry name" value="Luciferase, Domain 3"/>
    <property type="match status" value="1"/>
</dbReference>
<reference evidence="5 6" key="1">
    <citation type="submission" date="2019-03" db="EMBL/GenBank/DDBJ databases">
        <title>Draft genome sequences of novel Actinobacteria.</title>
        <authorList>
            <person name="Sahin N."/>
            <person name="Ay H."/>
            <person name="Saygin H."/>
        </authorList>
    </citation>
    <scope>NUCLEOTIDE SEQUENCE [LARGE SCALE GENOMIC DNA]</scope>
    <source>
        <strain evidence="5 6">16K404</strain>
    </source>
</reference>
<sequence>MFDRSGIERDERGIAHYTGLAESLVDMLRGTVERFGDREALVEVGGGRLTYRELWDRAARIAGGLRADGISRGDRVANSRPAGVDWVLAFLGTQLAGAIAVPVNTRFAKPEVDYVLADSGAAFTFHPGEPLPDGPPFAVDDLSREEVAAIFYTSGTTGRPKGAMTTHENFLSNVENVCRVKGIDVENGWRTRNLVSVPLFHVTGCNTQLLLQLSYGGSTVVMPSFDVRQFLRIIAEERVNLFTTVPAIYALALKQPDFAEFDTSSVEHVSYGGAPMAPALVERIKAAFPRARVGNSFGLTETSSISTFLPHEHSVAHADSVGFPAPVVDVAVDEPDPGTGVGELLIRGPNVVAGYWNKPEATASTFVDGWLRTGDLARVDDAGLVYIVDRAKDVINRGGENVYSVEVENALAAAPGVVEAAVVGVPDDVMGEKVGAVIVADDGFDAQRLLTHLEDHLADFKIPQFLHLSERPLPRNPGGKLLKRDLRSTSTWQGPLWGR</sequence>
<organism evidence="5 6">
    <name type="scientific">Saccharopolyspora aridisoli</name>
    <dbReference type="NCBI Taxonomy" id="2530385"/>
    <lineage>
        <taxon>Bacteria</taxon>
        <taxon>Bacillati</taxon>
        <taxon>Actinomycetota</taxon>
        <taxon>Actinomycetes</taxon>
        <taxon>Pseudonocardiales</taxon>
        <taxon>Pseudonocardiaceae</taxon>
        <taxon>Saccharopolyspora</taxon>
    </lineage>
</organism>
<dbReference type="Gene3D" id="3.40.50.980">
    <property type="match status" value="3"/>
</dbReference>
<keyword evidence="2 5" id="KW-0436">Ligase</keyword>
<feature type="domain" description="AMP-dependent synthetase/ligase" evidence="3">
    <location>
        <begin position="31"/>
        <end position="125"/>
    </location>
</feature>